<keyword evidence="1" id="KW-0812">Transmembrane</keyword>
<comment type="caution">
    <text evidence="2">The sequence shown here is derived from an EMBL/GenBank/DDBJ whole genome shotgun (WGS) entry which is preliminary data.</text>
</comment>
<dbReference type="InterPro" id="IPR021514">
    <property type="entry name" value="DUF3176"/>
</dbReference>
<dbReference type="OrthoDB" id="5376804at2759"/>
<dbReference type="PANTHER" id="PTHR35394">
    <property type="entry name" value="DUF3176 DOMAIN-CONTAINING PROTEIN"/>
    <property type="match status" value="1"/>
</dbReference>
<keyword evidence="1" id="KW-1133">Transmembrane helix</keyword>
<feature type="transmembrane region" description="Helical" evidence="1">
    <location>
        <begin position="393"/>
        <end position="416"/>
    </location>
</feature>
<dbReference type="PANTHER" id="PTHR35394:SF5">
    <property type="entry name" value="DUF3176 DOMAIN-CONTAINING PROTEIN"/>
    <property type="match status" value="1"/>
</dbReference>
<keyword evidence="1" id="KW-0472">Membrane</keyword>
<reference evidence="3" key="1">
    <citation type="journal article" date="2017" name="Nat. Microbiol.">
        <title>Global analysis of biosynthetic gene clusters reveals vast potential of secondary metabolite production in Penicillium species.</title>
        <authorList>
            <person name="Nielsen J.C."/>
            <person name="Grijseels S."/>
            <person name="Prigent S."/>
            <person name="Ji B."/>
            <person name="Dainat J."/>
            <person name="Nielsen K.F."/>
            <person name="Frisvad J.C."/>
            <person name="Workman M."/>
            <person name="Nielsen J."/>
        </authorList>
    </citation>
    <scope>NUCLEOTIDE SEQUENCE [LARGE SCALE GENOMIC DNA]</scope>
    <source>
        <strain evidence="3">IBT 24891</strain>
    </source>
</reference>
<protein>
    <submittedName>
        <fullName evidence="2">Uncharacterized protein</fullName>
    </submittedName>
</protein>
<evidence type="ECO:0000313" key="2">
    <source>
        <dbReference type="EMBL" id="OQE21939.1"/>
    </source>
</evidence>
<dbReference type="Pfam" id="PF11374">
    <property type="entry name" value="DUF3176"/>
    <property type="match status" value="1"/>
</dbReference>
<proteinExistence type="predicted"/>
<keyword evidence="3" id="KW-1185">Reference proteome</keyword>
<evidence type="ECO:0000256" key="1">
    <source>
        <dbReference type="SAM" id="Phobius"/>
    </source>
</evidence>
<gene>
    <name evidence="2" type="ORF">PENSTE_c011G03360</name>
</gene>
<evidence type="ECO:0000313" key="3">
    <source>
        <dbReference type="Proteomes" id="UP000191285"/>
    </source>
</evidence>
<accession>A0A1V6T7S9</accession>
<dbReference type="EMBL" id="MLKD01000011">
    <property type="protein sequence ID" value="OQE21939.1"/>
    <property type="molecule type" value="Genomic_DNA"/>
</dbReference>
<organism evidence="2 3">
    <name type="scientific">Penicillium steckii</name>
    <dbReference type="NCBI Taxonomy" id="303698"/>
    <lineage>
        <taxon>Eukaryota</taxon>
        <taxon>Fungi</taxon>
        <taxon>Dikarya</taxon>
        <taxon>Ascomycota</taxon>
        <taxon>Pezizomycotina</taxon>
        <taxon>Eurotiomycetes</taxon>
        <taxon>Eurotiomycetidae</taxon>
        <taxon>Eurotiales</taxon>
        <taxon>Aspergillaceae</taxon>
        <taxon>Penicillium</taxon>
    </lineage>
</organism>
<name>A0A1V6T7S9_9EURO</name>
<dbReference type="Proteomes" id="UP000191285">
    <property type="component" value="Unassembled WGS sequence"/>
</dbReference>
<dbReference type="STRING" id="303698.A0A1V6T7S9"/>
<sequence>MQTFDSATRGPLGAMTMLFKHKGYSMASLGALITILSLAFDPFMQQLLHYSTKQVPTSLHQASIQQTHAPSLEMNWAKGSALKALNVGIWRDDFGINPHWPSGNCTWPLFDSLGYCAKCTDQTSLASLRNCRGAPSNFTKPDIKSLAQCDLVMPSLFKLWMFQIKFDTIIGTGESIMDMPTSSVFYPISSLNASFYDHHGVVGSPLVILYYAETNPPASISYPEGARLQGVTGVNLNLQNLTQCSIGVYNASVTNGVPLIKTISEDDGVTDYVVNKSSPARACWRPTSRGSDISTTSDSRFRTCSPGYFNMNLDNFLEEGRAAWLYDNATSLWNGVTPFGATYDNDKLRHISEIGFEPVVHNIAASMTELGRDSSNDTVAGTVYVNQTFVSIVWPWITIPILILVLTALFLGLTIFTSHKKSSPLWKTSILPFLYHSSYQDFEGAGYSDNIDGLQNGDVGETRGEYLTLSRMENAVSSTTVQLDNSRSTRWLMT</sequence>
<dbReference type="AlphaFoldDB" id="A0A1V6T7S9"/>